<dbReference type="EMBL" id="JBHUDC010000001">
    <property type="protein sequence ID" value="MFD1511668.1"/>
    <property type="molecule type" value="Genomic_DNA"/>
</dbReference>
<feature type="domain" description="Nudix hydrolase" evidence="3">
    <location>
        <begin position="39"/>
        <end position="168"/>
    </location>
</feature>
<comment type="cofactor">
    <cofactor evidence="1">
        <name>Mg(2+)</name>
        <dbReference type="ChEBI" id="CHEBI:18420"/>
    </cofactor>
</comment>
<dbReference type="EC" id="3.6.-.-" evidence="4"/>
<comment type="caution">
    <text evidence="4">The sequence shown here is derived from an EMBL/GenBank/DDBJ whole genome shotgun (WGS) entry which is preliminary data.</text>
</comment>
<evidence type="ECO:0000313" key="4">
    <source>
        <dbReference type="EMBL" id="MFD1511668.1"/>
    </source>
</evidence>
<dbReference type="PANTHER" id="PTHR11839:SF18">
    <property type="entry name" value="NUDIX HYDROLASE DOMAIN-CONTAINING PROTEIN"/>
    <property type="match status" value="1"/>
</dbReference>
<keyword evidence="5" id="KW-1185">Reference proteome</keyword>
<evidence type="ECO:0000259" key="3">
    <source>
        <dbReference type="PROSITE" id="PS51462"/>
    </source>
</evidence>
<reference evidence="4 5" key="1">
    <citation type="journal article" date="2019" name="Int. J. Syst. Evol. Microbiol.">
        <title>The Global Catalogue of Microorganisms (GCM) 10K type strain sequencing project: providing services to taxonomists for standard genome sequencing and annotation.</title>
        <authorList>
            <consortium name="The Broad Institute Genomics Platform"/>
            <consortium name="The Broad Institute Genome Sequencing Center for Infectious Disease"/>
            <person name="Wu L."/>
            <person name="Ma J."/>
        </authorList>
    </citation>
    <scope>NUCLEOTIDE SEQUENCE [LARGE SCALE GENOMIC DNA]</scope>
    <source>
        <strain evidence="4 5">CGMCC 1.12563</strain>
    </source>
</reference>
<dbReference type="InterPro" id="IPR015797">
    <property type="entry name" value="NUDIX_hydrolase-like_dom_sf"/>
</dbReference>
<dbReference type="InterPro" id="IPR000086">
    <property type="entry name" value="NUDIX_hydrolase_dom"/>
</dbReference>
<dbReference type="CDD" id="cd03424">
    <property type="entry name" value="NUDIX_ADPRase_Nudt5_UGPPase_Nudt14"/>
    <property type="match status" value="1"/>
</dbReference>
<organism evidence="4 5">
    <name type="scientific">Halomarina rubra</name>
    <dbReference type="NCBI Taxonomy" id="2071873"/>
    <lineage>
        <taxon>Archaea</taxon>
        <taxon>Methanobacteriati</taxon>
        <taxon>Methanobacteriota</taxon>
        <taxon>Stenosarchaea group</taxon>
        <taxon>Halobacteria</taxon>
        <taxon>Halobacteriales</taxon>
        <taxon>Natronomonadaceae</taxon>
        <taxon>Halomarina</taxon>
    </lineage>
</organism>
<accession>A0ABD6AR07</accession>
<sequence>MDEWPVVDSRVEYENPYFAVRRERVEQADGTTGDFYHLDMPDDVAVLALTDEGSLVLVEQYRPRLRDSFLELPSGGTNDEDPLVAARRELREETGYRAGTVDHLGSCFLTAWQRNRLHVVVARDLEPGDSELHSGETDITVHHRSVEETFAYVRSTPPVAWLAVPLLLAREHDVL</sequence>
<proteinExistence type="predicted"/>
<name>A0ABD6AR07_9EURY</name>
<dbReference type="PROSITE" id="PS51462">
    <property type="entry name" value="NUDIX"/>
    <property type="match status" value="1"/>
</dbReference>
<dbReference type="Pfam" id="PF00293">
    <property type="entry name" value="NUDIX"/>
    <property type="match status" value="1"/>
</dbReference>
<evidence type="ECO:0000256" key="1">
    <source>
        <dbReference type="ARBA" id="ARBA00001946"/>
    </source>
</evidence>
<gene>
    <name evidence="4" type="ORF">ACFSBT_00055</name>
</gene>
<dbReference type="PANTHER" id="PTHR11839">
    <property type="entry name" value="UDP/ADP-SUGAR PYROPHOSPHATASE"/>
    <property type="match status" value="1"/>
</dbReference>
<dbReference type="AlphaFoldDB" id="A0ABD6AR07"/>
<protein>
    <submittedName>
        <fullName evidence="4">NUDIX hydrolase</fullName>
        <ecNumber evidence="4">3.6.-.-</ecNumber>
    </submittedName>
</protein>
<dbReference type="Gene3D" id="3.90.79.10">
    <property type="entry name" value="Nucleoside Triphosphate Pyrophosphohydrolase"/>
    <property type="match status" value="1"/>
</dbReference>
<dbReference type="SUPFAM" id="SSF55811">
    <property type="entry name" value="Nudix"/>
    <property type="match status" value="1"/>
</dbReference>
<dbReference type="Proteomes" id="UP001597187">
    <property type="component" value="Unassembled WGS sequence"/>
</dbReference>
<dbReference type="RefSeq" id="WP_250871659.1">
    <property type="nucleotide sequence ID" value="NZ_JALXFV010000001.1"/>
</dbReference>
<evidence type="ECO:0000313" key="5">
    <source>
        <dbReference type="Proteomes" id="UP001597187"/>
    </source>
</evidence>
<keyword evidence="2 4" id="KW-0378">Hydrolase</keyword>
<dbReference type="GO" id="GO:0016787">
    <property type="term" value="F:hydrolase activity"/>
    <property type="evidence" value="ECO:0007669"/>
    <property type="project" value="UniProtKB-KW"/>
</dbReference>
<evidence type="ECO:0000256" key="2">
    <source>
        <dbReference type="ARBA" id="ARBA00022801"/>
    </source>
</evidence>